<organism evidence="2 3">
    <name type="scientific">Liparis tanakae</name>
    <name type="common">Tanaka's snailfish</name>
    <dbReference type="NCBI Taxonomy" id="230148"/>
    <lineage>
        <taxon>Eukaryota</taxon>
        <taxon>Metazoa</taxon>
        <taxon>Chordata</taxon>
        <taxon>Craniata</taxon>
        <taxon>Vertebrata</taxon>
        <taxon>Euteleostomi</taxon>
        <taxon>Actinopterygii</taxon>
        <taxon>Neopterygii</taxon>
        <taxon>Teleostei</taxon>
        <taxon>Neoteleostei</taxon>
        <taxon>Acanthomorphata</taxon>
        <taxon>Eupercaria</taxon>
        <taxon>Perciformes</taxon>
        <taxon>Cottioidei</taxon>
        <taxon>Cottales</taxon>
        <taxon>Liparidae</taxon>
        <taxon>Liparis</taxon>
    </lineage>
</organism>
<evidence type="ECO:0000256" key="1">
    <source>
        <dbReference type="SAM" id="MobiDB-lite"/>
    </source>
</evidence>
<gene>
    <name evidence="2" type="ORF">EYF80_013239</name>
</gene>
<accession>A0A4Z2IEQ0</accession>
<evidence type="ECO:0000313" key="2">
    <source>
        <dbReference type="EMBL" id="TNN76589.1"/>
    </source>
</evidence>
<comment type="caution">
    <text evidence="2">The sequence shown here is derived from an EMBL/GenBank/DDBJ whole genome shotgun (WGS) entry which is preliminary data.</text>
</comment>
<reference evidence="2 3" key="1">
    <citation type="submission" date="2019-03" db="EMBL/GenBank/DDBJ databases">
        <title>First draft genome of Liparis tanakae, snailfish: a comprehensive survey of snailfish specific genes.</title>
        <authorList>
            <person name="Kim W."/>
            <person name="Song I."/>
            <person name="Jeong J.-H."/>
            <person name="Kim D."/>
            <person name="Kim S."/>
            <person name="Ryu S."/>
            <person name="Song J.Y."/>
            <person name="Lee S.K."/>
        </authorList>
    </citation>
    <scope>NUCLEOTIDE SEQUENCE [LARGE SCALE GENOMIC DNA]</scope>
    <source>
        <tissue evidence="2">Muscle</tissue>
    </source>
</reference>
<dbReference type="EMBL" id="SRLO01000092">
    <property type="protein sequence ID" value="TNN76589.1"/>
    <property type="molecule type" value="Genomic_DNA"/>
</dbReference>
<evidence type="ECO:0000313" key="3">
    <source>
        <dbReference type="Proteomes" id="UP000314294"/>
    </source>
</evidence>
<feature type="region of interest" description="Disordered" evidence="1">
    <location>
        <begin position="1"/>
        <end position="20"/>
    </location>
</feature>
<keyword evidence="3" id="KW-1185">Reference proteome</keyword>
<protein>
    <submittedName>
        <fullName evidence="2">Uncharacterized protein</fullName>
    </submittedName>
</protein>
<sequence length="107" mass="11533">MVSVTSCHSTPNAPLSGSSFTPIPLHHINERGVYKEVSDRYVVSKPSAAKAKMERILSDSSLYRLTAMETARVVSSTPAESLAPSSASLRLVALSSDRRLVTSWLAD</sequence>
<proteinExistence type="predicted"/>
<dbReference type="Proteomes" id="UP000314294">
    <property type="component" value="Unassembled WGS sequence"/>
</dbReference>
<dbReference type="AlphaFoldDB" id="A0A4Z2IEQ0"/>
<name>A0A4Z2IEQ0_9TELE</name>